<proteinExistence type="predicted"/>
<comment type="caution">
    <text evidence="2">The sequence shown here is derived from an EMBL/GenBank/DDBJ whole genome shotgun (WGS) entry which is preliminary data.</text>
</comment>
<dbReference type="EMBL" id="AZCU01000001">
    <property type="protein sequence ID" value="KRK27089.1"/>
    <property type="molecule type" value="Genomic_DNA"/>
</dbReference>
<dbReference type="RefSeq" id="WP_056952237.1">
    <property type="nucleotide sequence ID" value="NZ_AZCU01000001.1"/>
</dbReference>
<evidence type="ECO:0000313" key="3">
    <source>
        <dbReference type="Proteomes" id="UP000051020"/>
    </source>
</evidence>
<evidence type="ECO:0000313" key="2">
    <source>
        <dbReference type="EMBL" id="KRK27089.1"/>
    </source>
</evidence>
<protein>
    <submittedName>
        <fullName evidence="2">Uncharacterized protein</fullName>
    </submittedName>
</protein>
<dbReference type="AlphaFoldDB" id="A0A837RFV0"/>
<organism evidence="2 3">
    <name type="scientific">Lactiplantibacillus pentosus DSM 20314</name>
    <dbReference type="NCBI Taxonomy" id="1423791"/>
    <lineage>
        <taxon>Bacteria</taxon>
        <taxon>Bacillati</taxon>
        <taxon>Bacillota</taxon>
        <taxon>Bacilli</taxon>
        <taxon>Lactobacillales</taxon>
        <taxon>Lactobacillaceae</taxon>
        <taxon>Lactiplantibacillus</taxon>
    </lineage>
</organism>
<evidence type="ECO:0000256" key="1">
    <source>
        <dbReference type="SAM" id="MobiDB-lite"/>
    </source>
</evidence>
<dbReference type="GeneID" id="49393253"/>
<feature type="compositionally biased region" description="Polar residues" evidence="1">
    <location>
        <begin position="355"/>
        <end position="366"/>
    </location>
</feature>
<dbReference type="Gene3D" id="3.30.420.10">
    <property type="entry name" value="Ribonuclease H-like superfamily/Ribonuclease H"/>
    <property type="match status" value="1"/>
</dbReference>
<sequence length="419" mass="46612">MMPTNLTLLERKISNNLNCLYFVDHPVYRIQKNHQLVLAPEYASAGRVTAISCDDQQRYHIDFEATKELVLTEKKVVKVTNNMLEQSTSQFLATLGYQFVPNEPVGSAEAAASIPQMLPAASPLSEAPTSYIVIDCEFGTLFRKSGSSKAISWRVQDTAGTHASIFQLSAIGFSQHHQTAPFFNRYFDNPNFLPDKKLAGLAETGLTMVAYEAQGAPLTVLKAFIQQVIQPQLPLVFWDQTQDIKHIRLLLSEYYAQLTTSEQELVQQPVVIFDAQAYTNMLINRGNHKSGNHDLPLNGLAALFSITNPHQHNAIWDVQTTELMLVKLAELSHQPVQITATPKPLSTIVPLQASHPESTTEPASQDDTNEHRASYAQVHQLRARGKTYREIAAVTGFSISGINYILKKARPIRTSSESV</sequence>
<dbReference type="GO" id="GO:0003676">
    <property type="term" value="F:nucleic acid binding"/>
    <property type="evidence" value="ECO:0007669"/>
    <property type="project" value="InterPro"/>
</dbReference>
<dbReference type="InterPro" id="IPR012337">
    <property type="entry name" value="RNaseH-like_sf"/>
</dbReference>
<dbReference type="Proteomes" id="UP000051020">
    <property type="component" value="Unassembled WGS sequence"/>
</dbReference>
<name>A0A837RFV0_LACPE</name>
<feature type="region of interest" description="Disordered" evidence="1">
    <location>
        <begin position="352"/>
        <end position="372"/>
    </location>
</feature>
<dbReference type="InterPro" id="IPR036397">
    <property type="entry name" value="RNaseH_sf"/>
</dbReference>
<reference evidence="2 3" key="1">
    <citation type="journal article" date="2015" name="Genome Announc.">
        <title>Expanding the biotechnology potential of lactobacilli through comparative genomics of 213 strains and associated genera.</title>
        <authorList>
            <person name="Sun Z."/>
            <person name="Harris H.M."/>
            <person name="McCann A."/>
            <person name="Guo C."/>
            <person name="Argimon S."/>
            <person name="Zhang W."/>
            <person name="Yang X."/>
            <person name="Jeffery I.B."/>
            <person name="Cooney J.C."/>
            <person name="Kagawa T.F."/>
            <person name="Liu W."/>
            <person name="Song Y."/>
            <person name="Salvetti E."/>
            <person name="Wrobel A."/>
            <person name="Rasinkangas P."/>
            <person name="Parkhill J."/>
            <person name="Rea M.C."/>
            <person name="O'Sullivan O."/>
            <person name="Ritari J."/>
            <person name="Douillard F.P."/>
            <person name="Paul Ross R."/>
            <person name="Yang R."/>
            <person name="Briner A.E."/>
            <person name="Felis G.E."/>
            <person name="de Vos W.M."/>
            <person name="Barrangou R."/>
            <person name="Klaenhammer T.R."/>
            <person name="Caufield P.W."/>
            <person name="Cui Y."/>
            <person name="Zhang H."/>
            <person name="O'Toole P.W."/>
        </authorList>
    </citation>
    <scope>NUCLEOTIDE SEQUENCE [LARGE SCALE GENOMIC DNA]</scope>
    <source>
        <strain evidence="2 3">DSM 20314</strain>
    </source>
</reference>
<dbReference type="SUPFAM" id="SSF53098">
    <property type="entry name" value="Ribonuclease H-like"/>
    <property type="match status" value="1"/>
</dbReference>
<gene>
    <name evidence="2" type="ORF">FD24_GL000236</name>
</gene>
<accession>A0A837RFV0</accession>